<proteinExistence type="inferred from homology"/>
<dbReference type="InterPro" id="IPR045298">
    <property type="entry name" value="Complex1_LYR_LYRM7"/>
</dbReference>
<keyword evidence="3" id="KW-0496">Mitochondrion</keyword>
<comment type="subunit">
    <text evidence="6">Interacts with UQCRFS1.</text>
</comment>
<dbReference type="InterPro" id="IPR008011">
    <property type="entry name" value="Complex1_LYR_dom"/>
</dbReference>
<dbReference type="PANTHER" id="PTHR46749">
    <property type="entry name" value="COMPLEX III ASSEMBLY FACTOR LYRM7"/>
    <property type="match status" value="1"/>
</dbReference>
<evidence type="ECO:0000256" key="1">
    <source>
        <dbReference type="ARBA" id="ARBA00004305"/>
    </source>
</evidence>
<gene>
    <name evidence="10" type="ORF">AMK59_8259</name>
</gene>
<dbReference type="GO" id="GO:0034551">
    <property type="term" value="P:mitochondrial respiratory chain complex III assembly"/>
    <property type="evidence" value="ECO:0007669"/>
    <property type="project" value="InterPro"/>
</dbReference>
<dbReference type="EMBL" id="LJIG01022681">
    <property type="protein sequence ID" value="KRT79275.1"/>
    <property type="molecule type" value="Genomic_DNA"/>
</dbReference>
<dbReference type="PANTHER" id="PTHR46749:SF1">
    <property type="entry name" value="COMPLEX III ASSEMBLY FACTOR LYRM7"/>
    <property type="match status" value="1"/>
</dbReference>
<protein>
    <recommendedName>
        <fullName evidence="7">Complex III assembly factor LYRM7</fullName>
    </recommendedName>
    <alternativeName>
        <fullName evidence="8">LYR motif-containing protein 7</fullName>
    </alternativeName>
</protein>
<dbReference type="Proteomes" id="UP000051574">
    <property type="component" value="Unassembled WGS sequence"/>
</dbReference>
<reference evidence="10 11" key="1">
    <citation type="submission" date="2015-09" db="EMBL/GenBank/DDBJ databases">
        <title>Draft genome of the scarab beetle Oryctes borbonicus.</title>
        <authorList>
            <person name="Meyer J.M."/>
            <person name="Markov G.V."/>
            <person name="Baskaran P."/>
            <person name="Herrmann M."/>
            <person name="Sommer R.J."/>
            <person name="Roedelsperger C."/>
        </authorList>
    </citation>
    <scope>NUCLEOTIDE SEQUENCE [LARGE SCALE GENOMIC DNA]</scope>
    <source>
        <strain evidence="10">OB123</strain>
        <tissue evidence="10">Whole animal</tissue>
    </source>
</reference>
<feature type="domain" description="Complex 1 LYR protein" evidence="9">
    <location>
        <begin position="7"/>
        <end position="60"/>
    </location>
</feature>
<dbReference type="OrthoDB" id="529194at2759"/>
<organism evidence="10 11">
    <name type="scientific">Oryctes borbonicus</name>
    <dbReference type="NCBI Taxonomy" id="1629725"/>
    <lineage>
        <taxon>Eukaryota</taxon>
        <taxon>Metazoa</taxon>
        <taxon>Ecdysozoa</taxon>
        <taxon>Arthropoda</taxon>
        <taxon>Hexapoda</taxon>
        <taxon>Insecta</taxon>
        <taxon>Pterygota</taxon>
        <taxon>Neoptera</taxon>
        <taxon>Endopterygota</taxon>
        <taxon>Coleoptera</taxon>
        <taxon>Polyphaga</taxon>
        <taxon>Scarabaeiformia</taxon>
        <taxon>Scarabaeidae</taxon>
        <taxon>Dynastinae</taxon>
        <taxon>Oryctes</taxon>
    </lineage>
</organism>
<comment type="subcellular location">
    <subcellularLocation>
        <location evidence="1">Mitochondrion matrix</location>
    </subcellularLocation>
</comment>
<evidence type="ECO:0000313" key="11">
    <source>
        <dbReference type="Proteomes" id="UP000051574"/>
    </source>
</evidence>
<evidence type="ECO:0000313" key="10">
    <source>
        <dbReference type="EMBL" id="KRT79275.1"/>
    </source>
</evidence>
<dbReference type="Pfam" id="PF05347">
    <property type="entry name" value="Complex1_LYR"/>
    <property type="match status" value="1"/>
</dbReference>
<sequence>MSSGLKQEVLKCFKSLHRARQRVFCSDQFALEKSRERINEEFRKHIHVTNAEEIRSLIDHSKAVEKELLTNVVQAKEVAPGRYEVRLRPEVERLKNVPFKDVPG</sequence>
<evidence type="ECO:0000256" key="7">
    <source>
        <dbReference type="ARBA" id="ARBA00026165"/>
    </source>
</evidence>
<dbReference type="GO" id="GO:0044183">
    <property type="term" value="F:protein folding chaperone"/>
    <property type="evidence" value="ECO:0007669"/>
    <property type="project" value="TreeGrafter"/>
</dbReference>
<evidence type="ECO:0000256" key="6">
    <source>
        <dbReference type="ARBA" id="ARBA00025809"/>
    </source>
</evidence>
<keyword evidence="11" id="KW-1185">Reference proteome</keyword>
<dbReference type="AlphaFoldDB" id="A0A0T6AWG4"/>
<accession>A0A0T6AWG4</accession>
<dbReference type="GO" id="GO:0005759">
    <property type="term" value="C:mitochondrial matrix"/>
    <property type="evidence" value="ECO:0007669"/>
    <property type="project" value="UniProtKB-SubCell"/>
</dbReference>
<dbReference type="CDD" id="cd20267">
    <property type="entry name" value="Complex1_LYR_LYRM7"/>
    <property type="match status" value="1"/>
</dbReference>
<evidence type="ECO:0000256" key="8">
    <source>
        <dbReference type="ARBA" id="ARBA00031830"/>
    </source>
</evidence>
<evidence type="ECO:0000259" key="9">
    <source>
        <dbReference type="Pfam" id="PF05347"/>
    </source>
</evidence>
<comment type="function">
    <text evidence="5">Assembly factor required for Rieske Fe-S protein UQCRFS1 incorporation into the cytochrome b-c1 (CIII) complex. Functions as a chaperone, binding to this subunit within the mitochondrial matrix and stabilizing it prior to its translocation and insertion into the late CIII dimeric intermediate within the mitochondrial inner membrane.</text>
</comment>
<evidence type="ECO:0000256" key="3">
    <source>
        <dbReference type="ARBA" id="ARBA00023128"/>
    </source>
</evidence>
<comment type="similarity">
    <text evidence="2">Belongs to the complex I LYR family.</text>
</comment>
<keyword evidence="4" id="KW-0143">Chaperone</keyword>
<evidence type="ECO:0000256" key="4">
    <source>
        <dbReference type="ARBA" id="ARBA00023186"/>
    </source>
</evidence>
<comment type="caution">
    <text evidence="10">The sequence shown here is derived from an EMBL/GenBank/DDBJ whole genome shotgun (WGS) entry which is preliminary data.</text>
</comment>
<evidence type="ECO:0000256" key="2">
    <source>
        <dbReference type="ARBA" id="ARBA00009508"/>
    </source>
</evidence>
<dbReference type="InterPro" id="IPR050435">
    <property type="entry name" value="MZM1/LYRM7"/>
</dbReference>
<evidence type="ECO:0000256" key="5">
    <source>
        <dbReference type="ARBA" id="ARBA00025430"/>
    </source>
</evidence>
<name>A0A0T6AWG4_9SCAR</name>